<sequence>MPRTTLELVLLSPNFRTTPTEWRLTTTCDLARNGPHTVESDFETGILQPRSQAPLAVANLMVYNGLMARPDWKEVVKTPIGVIPGGSGNGLAKAINYAVGEPYDVTVVTPSVLNILKGRVAPWTCRVSTQGVLLLFSCLSGEDSWRTST</sequence>
<evidence type="ECO:0000259" key="1">
    <source>
        <dbReference type="PROSITE" id="PS50146"/>
    </source>
</evidence>
<dbReference type="InterPro" id="IPR017438">
    <property type="entry name" value="ATP-NAD_kinase_N"/>
</dbReference>
<evidence type="ECO:0000313" key="2">
    <source>
        <dbReference type="EMBL" id="GBN40483.1"/>
    </source>
</evidence>
<dbReference type="GO" id="GO:0016020">
    <property type="term" value="C:membrane"/>
    <property type="evidence" value="ECO:0007669"/>
    <property type="project" value="TreeGrafter"/>
</dbReference>
<dbReference type="SUPFAM" id="SSF111331">
    <property type="entry name" value="NAD kinase/diacylglycerol kinase-like"/>
    <property type="match status" value="1"/>
</dbReference>
<dbReference type="Gene3D" id="3.40.50.10330">
    <property type="entry name" value="Probable inorganic polyphosphate/atp-NAD kinase, domain 1"/>
    <property type="match status" value="1"/>
</dbReference>
<name>A0A4Y2NNY9_ARAVE</name>
<evidence type="ECO:0000313" key="3">
    <source>
        <dbReference type="Proteomes" id="UP000499080"/>
    </source>
</evidence>
<dbReference type="PANTHER" id="PTHR12358:SF112">
    <property type="entry name" value="LD11247P-RELATED"/>
    <property type="match status" value="1"/>
</dbReference>
<dbReference type="GO" id="GO:0046512">
    <property type="term" value="P:sphingosine biosynthetic process"/>
    <property type="evidence" value="ECO:0007669"/>
    <property type="project" value="TreeGrafter"/>
</dbReference>
<proteinExistence type="predicted"/>
<feature type="domain" description="DAGKc" evidence="1">
    <location>
        <begin position="62"/>
        <end position="131"/>
    </location>
</feature>
<dbReference type="InterPro" id="IPR016064">
    <property type="entry name" value="NAD/diacylglycerol_kinase_sf"/>
</dbReference>
<dbReference type="OrthoDB" id="3853857at2759"/>
<organism evidence="2 3">
    <name type="scientific">Araneus ventricosus</name>
    <name type="common">Orbweaver spider</name>
    <name type="synonym">Epeira ventricosa</name>
    <dbReference type="NCBI Taxonomy" id="182803"/>
    <lineage>
        <taxon>Eukaryota</taxon>
        <taxon>Metazoa</taxon>
        <taxon>Ecdysozoa</taxon>
        <taxon>Arthropoda</taxon>
        <taxon>Chelicerata</taxon>
        <taxon>Arachnida</taxon>
        <taxon>Araneae</taxon>
        <taxon>Araneomorphae</taxon>
        <taxon>Entelegynae</taxon>
        <taxon>Araneoidea</taxon>
        <taxon>Araneidae</taxon>
        <taxon>Araneus</taxon>
    </lineage>
</organism>
<protein>
    <recommendedName>
        <fullName evidence="1">DAGKc domain-containing protein</fullName>
    </recommendedName>
</protein>
<dbReference type="InterPro" id="IPR050187">
    <property type="entry name" value="Lipid_Phosphate_FormReg"/>
</dbReference>
<dbReference type="Proteomes" id="UP000499080">
    <property type="component" value="Unassembled WGS sequence"/>
</dbReference>
<comment type="caution">
    <text evidence="2">The sequence shown here is derived from an EMBL/GenBank/DDBJ whole genome shotgun (WGS) entry which is preliminary data.</text>
</comment>
<dbReference type="AlphaFoldDB" id="A0A4Y2NNY9"/>
<gene>
    <name evidence="2" type="ORF">AVEN_3768_1</name>
</gene>
<dbReference type="GO" id="GO:0005737">
    <property type="term" value="C:cytoplasm"/>
    <property type="evidence" value="ECO:0007669"/>
    <property type="project" value="TreeGrafter"/>
</dbReference>
<reference evidence="2 3" key="1">
    <citation type="journal article" date="2019" name="Sci. Rep.">
        <title>Orb-weaving spider Araneus ventricosus genome elucidates the spidroin gene catalogue.</title>
        <authorList>
            <person name="Kono N."/>
            <person name="Nakamura H."/>
            <person name="Ohtoshi R."/>
            <person name="Moran D.A.P."/>
            <person name="Shinohara A."/>
            <person name="Yoshida Y."/>
            <person name="Fujiwara M."/>
            <person name="Mori M."/>
            <person name="Tomita M."/>
            <person name="Arakawa K."/>
        </authorList>
    </citation>
    <scope>NUCLEOTIDE SEQUENCE [LARGE SCALE GENOMIC DNA]</scope>
</reference>
<keyword evidence="3" id="KW-1185">Reference proteome</keyword>
<accession>A0A4Y2NNY9</accession>
<dbReference type="InterPro" id="IPR001206">
    <property type="entry name" value="Diacylglycerol_kinase_cat_dom"/>
</dbReference>
<dbReference type="PROSITE" id="PS50146">
    <property type="entry name" value="DAGK"/>
    <property type="match status" value="1"/>
</dbReference>
<dbReference type="PANTHER" id="PTHR12358">
    <property type="entry name" value="SPHINGOSINE KINASE"/>
    <property type="match status" value="1"/>
</dbReference>
<dbReference type="GO" id="GO:0001727">
    <property type="term" value="F:lipid kinase activity"/>
    <property type="evidence" value="ECO:0007669"/>
    <property type="project" value="TreeGrafter"/>
</dbReference>
<dbReference type="EMBL" id="BGPR01009513">
    <property type="protein sequence ID" value="GBN40483.1"/>
    <property type="molecule type" value="Genomic_DNA"/>
</dbReference>